<dbReference type="GO" id="GO:0020037">
    <property type="term" value="F:heme binding"/>
    <property type="evidence" value="ECO:0007669"/>
    <property type="project" value="InterPro"/>
</dbReference>
<dbReference type="PANTHER" id="PTHR47947:SF13">
    <property type="entry name" value="CYTOCHROME P450, FAMILY 81, SUBFAMILY K, POLYPEPTIDE 1-RELATED"/>
    <property type="match status" value="1"/>
</dbReference>
<dbReference type="PROSITE" id="PS00086">
    <property type="entry name" value="CYTOCHROME_P450"/>
    <property type="match status" value="1"/>
</dbReference>
<protein>
    <submittedName>
        <fullName evidence="8">OLC1v1005850C1</fullName>
    </submittedName>
</protein>
<dbReference type="InterPro" id="IPR050651">
    <property type="entry name" value="Plant_Cytochrome_P450_Monoox"/>
</dbReference>
<dbReference type="AlphaFoldDB" id="A0AAV1DIZ7"/>
<dbReference type="SUPFAM" id="SSF48264">
    <property type="entry name" value="Cytochrome P450"/>
    <property type="match status" value="1"/>
</dbReference>
<dbReference type="InterPro" id="IPR036396">
    <property type="entry name" value="Cyt_P450_sf"/>
</dbReference>
<gene>
    <name evidence="8" type="ORF">OLC1_LOCUS15114</name>
</gene>
<dbReference type="GO" id="GO:0005506">
    <property type="term" value="F:iron ion binding"/>
    <property type="evidence" value="ECO:0007669"/>
    <property type="project" value="InterPro"/>
</dbReference>
<evidence type="ECO:0000313" key="9">
    <source>
        <dbReference type="Proteomes" id="UP001161247"/>
    </source>
</evidence>
<dbReference type="PRINTS" id="PR00385">
    <property type="entry name" value="P450"/>
</dbReference>
<evidence type="ECO:0000256" key="5">
    <source>
        <dbReference type="ARBA" id="ARBA00023033"/>
    </source>
</evidence>
<comment type="cofactor">
    <cofactor evidence="6">
        <name>heme</name>
        <dbReference type="ChEBI" id="CHEBI:30413"/>
    </cofactor>
</comment>
<dbReference type="Pfam" id="PF00067">
    <property type="entry name" value="p450"/>
    <property type="match status" value="1"/>
</dbReference>
<dbReference type="EMBL" id="OX459122">
    <property type="protein sequence ID" value="CAI9106647.1"/>
    <property type="molecule type" value="Genomic_DNA"/>
</dbReference>
<dbReference type="PANTHER" id="PTHR47947">
    <property type="entry name" value="CYTOCHROME P450 82C3-RELATED"/>
    <property type="match status" value="1"/>
</dbReference>
<accession>A0AAV1DIZ7</accession>
<dbReference type="GO" id="GO:0004497">
    <property type="term" value="F:monooxygenase activity"/>
    <property type="evidence" value="ECO:0007669"/>
    <property type="project" value="UniProtKB-KW"/>
</dbReference>
<dbReference type="Proteomes" id="UP001161247">
    <property type="component" value="Chromosome 5"/>
</dbReference>
<keyword evidence="2 6" id="KW-0479">Metal-binding</keyword>
<keyword evidence="5 7" id="KW-0503">Monooxygenase</keyword>
<dbReference type="PRINTS" id="PR00463">
    <property type="entry name" value="EP450I"/>
</dbReference>
<comment type="similarity">
    <text evidence="7">Belongs to the cytochrome P450 family.</text>
</comment>
<keyword evidence="3 7" id="KW-0560">Oxidoreductase</keyword>
<evidence type="ECO:0000256" key="2">
    <source>
        <dbReference type="ARBA" id="ARBA00022723"/>
    </source>
</evidence>
<dbReference type="InterPro" id="IPR002401">
    <property type="entry name" value="Cyt_P450_E_grp-I"/>
</dbReference>
<keyword evidence="1 6" id="KW-0349">Heme</keyword>
<evidence type="ECO:0000256" key="1">
    <source>
        <dbReference type="ARBA" id="ARBA00022617"/>
    </source>
</evidence>
<dbReference type="Gene3D" id="1.10.630.10">
    <property type="entry name" value="Cytochrome P450"/>
    <property type="match status" value="1"/>
</dbReference>
<evidence type="ECO:0000256" key="4">
    <source>
        <dbReference type="ARBA" id="ARBA00023004"/>
    </source>
</evidence>
<organism evidence="8 9">
    <name type="scientific">Oldenlandia corymbosa var. corymbosa</name>
    <dbReference type="NCBI Taxonomy" id="529605"/>
    <lineage>
        <taxon>Eukaryota</taxon>
        <taxon>Viridiplantae</taxon>
        <taxon>Streptophyta</taxon>
        <taxon>Embryophyta</taxon>
        <taxon>Tracheophyta</taxon>
        <taxon>Spermatophyta</taxon>
        <taxon>Magnoliopsida</taxon>
        <taxon>eudicotyledons</taxon>
        <taxon>Gunneridae</taxon>
        <taxon>Pentapetalae</taxon>
        <taxon>asterids</taxon>
        <taxon>lamiids</taxon>
        <taxon>Gentianales</taxon>
        <taxon>Rubiaceae</taxon>
        <taxon>Rubioideae</taxon>
        <taxon>Spermacoceae</taxon>
        <taxon>Hedyotis-Oldenlandia complex</taxon>
        <taxon>Oldenlandia</taxon>
    </lineage>
</organism>
<proteinExistence type="inferred from homology"/>
<sequence>MKIHEDRDNSLQNLIDEARSSSTHDDDKLDGTNPSSGLKTVVKILLSLQEDDPEYYNDDILKGILLTMLSAGTHTSAHTMEWAMSYMLNHPEVLEKAKTELENNINIQQPGDLITDTSIVNLTYLHCIINETLRLSPPAPTLVPHYSSEDGTIGGFRIRKGTTLMVNARAIHRNPNVWKEPDKFIPERFEGFDDPGGIIHEGSSKFLPFGKGRRACPGAAMAMRLVGMTLAGLIMNFEWKRIGTEMVDLEEKLEGTLGKSKPL</sequence>
<evidence type="ECO:0000256" key="7">
    <source>
        <dbReference type="RuleBase" id="RU000461"/>
    </source>
</evidence>
<keyword evidence="4 6" id="KW-0408">Iron</keyword>
<dbReference type="GO" id="GO:0016705">
    <property type="term" value="F:oxidoreductase activity, acting on paired donors, with incorporation or reduction of molecular oxygen"/>
    <property type="evidence" value="ECO:0007669"/>
    <property type="project" value="InterPro"/>
</dbReference>
<dbReference type="InterPro" id="IPR001128">
    <property type="entry name" value="Cyt_P450"/>
</dbReference>
<evidence type="ECO:0000256" key="6">
    <source>
        <dbReference type="PIRSR" id="PIRSR602401-1"/>
    </source>
</evidence>
<keyword evidence="9" id="KW-1185">Reference proteome</keyword>
<reference evidence="8" key="1">
    <citation type="submission" date="2023-03" db="EMBL/GenBank/DDBJ databases">
        <authorList>
            <person name="Julca I."/>
        </authorList>
    </citation>
    <scope>NUCLEOTIDE SEQUENCE</scope>
</reference>
<dbReference type="InterPro" id="IPR017972">
    <property type="entry name" value="Cyt_P450_CS"/>
</dbReference>
<evidence type="ECO:0000256" key="3">
    <source>
        <dbReference type="ARBA" id="ARBA00023002"/>
    </source>
</evidence>
<name>A0AAV1DIZ7_OLDCO</name>
<feature type="binding site" description="axial binding residue" evidence="6">
    <location>
        <position position="216"/>
    </location>
    <ligand>
        <name>heme</name>
        <dbReference type="ChEBI" id="CHEBI:30413"/>
    </ligand>
    <ligandPart>
        <name>Fe</name>
        <dbReference type="ChEBI" id="CHEBI:18248"/>
    </ligandPart>
</feature>
<evidence type="ECO:0000313" key="8">
    <source>
        <dbReference type="EMBL" id="CAI9106647.1"/>
    </source>
</evidence>